<name>A0A9Q1B8F0_9SAUR</name>
<sequence length="88" mass="8914">MIRIFPDFSVQVTAAAAGGAAGGVPAGPGMGRASAAANGNPQNVQGITSYQQRITLNNILEQEKGLCRPKLPVIEALITNLAGLATLA</sequence>
<dbReference type="EMBL" id="JAPFRF010000001">
    <property type="protein sequence ID" value="KAJ7344926.1"/>
    <property type="molecule type" value="Genomic_DNA"/>
</dbReference>
<comment type="caution">
    <text evidence="1">The sequence shown here is derived from an EMBL/GenBank/DDBJ whole genome shotgun (WGS) entry which is preliminary data.</text>
</comment>
<reference evidence="1" key="1">
    <citation type="journal article" date="2023" name="DNA Res.">
        <title>Chromosome-level genome assembly of Phrynocephalus forsythii using third-generation DNA sequencing and Hi-C analysis.</title>
        <authorList>
            <person name="Qi Y."/>
            <person name="Zhao W."/>
            <person name="Zhao Y."/>
            <person name="Niu C."/>
            <person name="Cao S."/>
            <person name="Zhang Y."/>
        </authorList>
    </citation>
    <scope>NUCLEOTIDE SEQUENCE</scope>
    <source>
        <tissue evidence="1">Muscle</tissue>
    </source>
</reference>
<dbReference type="OrthoDB" id="6021714at2759"/>
<gene>
    <name evidence="1" type="ORF">JRQ81_000876</name>
</gene>
<organism evidence="1 2">
    <name type="scientific">Phrynocephalus forsythii</name>
    <dbReference type="NCBI Taxonomy" id="171643"/>
    <lineage>
        <taxon>Eukaryota</taxon>
        <taxon>Metazoa</taxon>
        <taxon>Chordata</taxon>
        <taxon>Craniata</taxon>
        <taxon>Vertebrata</taxon>
        <taxon>Euteleostomi</taxon>
        <taxon>Lepidosauria</taxon>
        <taxon>Squamata</taxon>
        <taxon>Bifurcata</taxon>
        <taxon>Unidentata</taxon>
        <taxon>Episquamata</taxon>
        <taxon>Toxicofera</taxon>
        <taxon>Iguania</taxon>
        <taxon>Acrodonta</taxon>
        <taxon>Agamidae</taxon>
        <taxon>Agaminae</taxon>
        <taxon>Phrynocephalus</taxon>
    </lineage>
</organism>
<proteinExistence type="predicted"/>
<accession>A0A9Q1B8F0</accession>
<dbReference type="AlphaFoldDB" id="A0A9Q1B8F0"/>
<protein>
    <submittedName>
        <fullName evidence="1">Uncharacterized protein</fullName>
    </submittedName>
</protein>
<dbReference type="Proteomes" id="UP001142489">
    <property type="component" value="Unassembled WGS sequence"/>
</dbReference>
<evidence type="ECO:0000313" key="2">
    <source>
        <dbReference type="Proteomes" id="UP001142489"/>
    </source>
</evidence>
<evidence type="ECO:0000313" key="1">
    <source>
        <dbReference type="EMBL" id="KAJ7344926.1"/>
    </source>
</evidence>
<keyword evidence="2" id="KW-1185">Reference proteome</keyword>